<feature type="region of interest" description="Disordered" evidence="1">
    <location>
        <begin position="31"/>
        <end position="56"/>
    </location>
</feature>
<dbReference type="Proteomes" id="UP000188947">
    <property type="component" value="Unassembled WGS sequence"/>
</dbReference>
<name>A0A1T3FLE2_ELIME</name>
<sequence>MKKVFILSVLLCAGTCNAQLNLNLDNLTGPGNSGSTGLPDHKTPGSNEPSGPRNPAPIWSSINGNCDYLNRAYSVTIRRPGLVNLSMTIIDDSTGAMVFNDYVSQGQNIMGISFSSEVKTYTISIGAEFDKPRNNTVMEYTNDKCSM</sequence>
<proteinExistence type="predicted"/>
<keyword evidence="4" id="KW-1185">Reference proteome</keyword>
<evidence type="ECO:0000256" key="1">
    <source>
        <dbReference type="SAM" id="MobiDB-lite"/>
    </source>
</evidence>
<dbReference type="AlphaFoldDB" id="A0A1T3FLE2"/>
<accession>A0A1T3FLE2</accession>
<evidence type="ECO:0000313" key="4">
    <source>
        <dbReference type="Proteomes" id="UP000188947"/>
    </source>
</evidence>
<feature type="signal peptide" evidence="2">
    <location>
        <begin position="1"/>
        <end position="18"/>
    </location>
</feature>
<reference evidence="3 4" key="1">
    <citation type="submission" date="2016-11" db="EMBL/GenBank/DDBJ databases">
        <title>Genome sequence and comparative genomic analysis of clinical strain Elizabethkingia meningoseptica 61421 PRCM.</title>
        <authorList>
            <person name="Wang M."/>
            <person name="Hu S."/>
            <person name="Cao L."/>
            <person name="Jiang T."/>
            <person name="Zhou Y."/>
            <person name="Ming D."/>
        </authorList>
    </citation>
    <scope>NUCLEOTIDE SEQUENCE [LARGE SCALE GENOMIC DNA]</scope>
    <source>
        <strain evidence="3 4">61421 PRCM</strain>
    </source>
</reference>
<evidence type="ECO:0000256" key="2">
    <source>
        <dbReference type="SAM" id="SignalP"/>
    </source>
</evidence>
<comment type="caution">
    <text evidence="3">The sequence shown here is derived from an EMBL/GenBank/DDBJ whole genome shotgun (WGS) entry which is preliminary data.</text>
</comment>
<organism evidence="3 4">
    <name type="scientific">Elizabethkingia meningoseptica</name>
    <name type="common">Chryseobacterium meningosepticum</name>
    <dbReference type="NCBI Taxonomy" id="238"/>
    <lineage>
        <taxon>Bacteria</taxon>
        <taxon>Pseudomonadati</taxon>
        <taxon>Bacteroidota</taxon>
        <taxon>Flavobacteriia</taxon>
        <taxon>Flavobacteriales</taxon>
        <taxon>Weeksellaceae</taxon>
        <taxon>Elizabethkingia</taxon>
    </lineage>
</organism>
<dbReference type="EMBL" id="MPOG01000008">
    <property type="protein sequence ID" value="OOH96192.1"/>
    <property type="molecule type" value="Genomic_DNA"/>
</dbReference>
<keyword evidence="2" id="KW-0732">Signal</keyword>
<feature type="chain" id="PRO_5030034662" evidence="2">
    <location>
        <begin position="19"/>
        <end position="147"/>
    </location>
</feature>
<protein>
    <submittedName>
        <fullName evidence="3">Uncharacterized protein</fullName>
    </submittedName>
</protein>
<evidence type="ECO:0000313" key="3">
    <source>
        <dbReference type="EMBL" id="OOH96192.1"/>
    </source>
</evidence>
<gene>
    <name evidence="3" type="ORF">BMF97_07520</name>
</gene>
<dbReference type="RefSeq" id="WP_070905003.1">
    <property type="nucleotide sequence ID" value="NZ_CP016378.1"/>
</dbReference>